<dbReference type="PANTHER" id="PTHR22895:SF0">
    <property type="entry name" value="ARMADILLO REPEAT-CONTAINING PROTEIN 6"/>
    <property type="match status" value="1"/>
</dbReference>
<dbReference type="Gene3D" id="1.25.10.10">
    <property type="entry name" value="Leucine-rich Repeat Variant"/>
    <property type="match status" value="3"/>
</dbReference>
<dbReference type="OrthoDB" id="449062at2759"/>
<sequence>MPAAAARKKISQAAFDECVRSNINDFDLDPDEAVADAMKEFELQGVDLSDVETSYAGPDGRGEHPAAIATRAYVAAVEAGDRDAVAAAGEALRARLGGGAEETPGWCAACVGAGGVQGAASAVADVAKAIIDAADADDDAEVASSLESHLIAALATLAAVLGGDDARDTYASLKLPMAHVREVWPAAARRGGSPAALAAVAAVVAAAATRNEPCKGAFAKAGVEAPVVAVFNVTTDARALRAACDALRAVTNGDDGREPASGAFAHARAFAKAGAARALCAALENVSSAGVSSDASDASDGSDLSLLASLAQALKNTAVNDDICKDVAECGGIATTLRLLRGAATAHAGLAKSAAACLRQLAGSDANKSVVAASEGIAVLTHVARVFSERAADAKAKAKANAASPHANADADAAAKANANAAHAVVEQCLGALTALCLRHPENAARCGAEGVFEPIVECMAAGAAHKGTQRQGAMFLRNAVVRNPENVPLVLATRAEALLRAAKRNHPSDCVDVASAAMRDLGCENYNEGYKPTTAVMGADGVVRTPEELGDEPVVGGYADGYVGAIAEE</sequence>
<dbReference type="eggNOG" id="KOG4199">
    <property type="taxonomic scope" value="Eukaryota"/>
</dbReference>
<dbReference type="InterPro" id="IPR016024">
    <property type="entry name" value="ARM-type_fold"/>
</dbReference>
<dbReference type="GeneID" id="9685271"/>
<proteinExistence type="predicted"/>
<name>C1MVY4_MICPC</name>
<evidence type="ECO:0000313" key="3">
    <source>
        <dbReference type="EMBL" id="EEH56071.1"/>
    </source>
</evidence>
<dbReference type="SUPFAM" id="SSF48371">
    <property type="entry name" value="ARM repeat"/>
    <property type="match status" value="1"/>
</dbReference>
<dbReference type="InterPro" id="IPR011989">
    <property type="entry name" value="ARM-like"/>
</dbReference>
<dbReference type="EMBL" id="GG663741">
    <property type="protein sequence ID" value="EEH56071.1"/>
    <property type="molecule type" value="Genomic_DNA"/>
</dbReference>
<dbReference type="KEGG" id="mpp:MICPUCDRAFT_40627"/>
<protein>
    <submittedName>
        <fullName evidence="3">Predicted protein</fullName>
    </submittedName>
</protein>
<organism evidence="4">
    <name type="scientific">Micromonas pusilla (strain CCMP1545)</name>
    <name type="common">Picoplanktonic green alga</name>
    <dbReference type="NCBI Taxonomy" id="564608"/>
    <lineage>
        <taxon>Eukaryota</taxon>
        <taxon>Viridiplantae</taxon>
        <taxon>Chlorophyta</taxon>
        <taxon>Mamiellophyceae</taxon>
        <taxon>Mamiellales</taxon>
        <taxon>Mamiellaceae</taxon>
        <taxon>Micromonas</taxon>
    </lineage>
</organism>
<reference evidence="3 4" key="1">
    <citation type="journal article" date="2009" name="Science">
        <title>Green evolution and dynamic adaptations revealed by genomes of the marine picoeukaryotes Micromonas.</title>
        <authorList>
            <person name="Worden A.Z."/>
            <person name="Lee J.H."/>
            <person name="Mock T."/>
            <person name="Rouze P."/>
            <person name="Simmons M.P."/>
            <person name="Aerts A.L."/>
            <person name="Allen A.E."/>
            <person name="Cuvelier M.L."/>
            <person name="Derelle E."/>
            <person name="Everett M.V."/>
            <person name="Foulon E."/>
            <person name="Grimwood J."/>
            <person name="Gundlach H."/>
            <person name="Henrissat B."/>
            <person name="Napoli C."/>
            <person name="McDonald S.M."/>
            <person name="Parker M.S."/>
            <person name="Rombauts S."/>
            <person name="Salamov A."/>
            <person name="Von Dassow P."/>
            <person name="Badger J.H."/>
            <person name="Coutinho P.M."/>
            <person name="Demir E."/>
            <person name="Dubchak I."/>
            <person name="Gentemann C."/>
            <person name="Eikrem W."/>
            <person name="Gready J.E."/>
            <person name="John U."/>
            <person name="Lanier W."/>
            <person name="Lindquist E.A."/>
            <person name="Lucas S."/>
            <person name="Mayer K.F."/>
            <person name="Moreau H."/>
            <person name="Not F."/>
            <person name="Otillar R."/>
            <person name="Panaud O."/>
            <person name="Pangilinan J."/>
            <person name="Paulsen I."/>
            <person name="Piegu B."/>
            <person name="Poliakov A."/>
            <person name="Robbens S."/>
            <person name="Schmutz J."/>
            <person name="Toulza E."/>
            <person name="Wyss T."/>
            <person name="Zelensky A."/>
            <person name="Zhou K."/>
            <person name="Armbrust E.V."/>
            <person name="Bhattacharya D."/>
            <person name="Goodenough U.W."/>
            <person name="Van de Peer Y."/>
            <person name="Grigoriev I.V."/>
        </authorList>
    </citation>
    <scope>NUCLEOTIDE SEQUENCE [LARGE SCALE GENOMIC DNA]</scope>
    <source>
        <strain evidence="3 4">CCMP1545</strain>
    </source>
</reference>
<dbReference type="InterPro" id="IPR000225">
    <property type="entry name" value="Armadillo"/>
</dbReference>
<dbReference type="SMART" id="SM00185">
    <property type="entry name" value="ARM"/>
    <property type="match status" value="3"/>
</dbReference>
<dbReference type="RefSeq" id="XP_003060119.1">
    <property type="nucleotide sequence ID" value="XM_003060073.1"/>
</dbReference>
<dbReference type="Proteomes" id="UP000001876">
    <property type="component" value="Unassembled WGS sequence"/>
</dbReference>
<dbReference type="AlphaFoldDB" id="C1MVY4"/>
<keyword evidence="4" id="KW-1185">Reference proteome</keyword>
<dbReference type="STRING" id="564608.C1MVY4"/>
<dbReference type="PROSITE" id="PS50176">
    <property type="entry name" value="ARM_REPEAT"/>
    <property type="match status" value="1"/>
</dbReference>
<dbReference type="PANTHER" id="PTHR22895">
    <property type="entry name" value="ARMADILLO REPEAT-CONTAINING PROTEIN 6"/>
    <property type="match status" value="1"/>
</dbReference>
<feature type="repeat" description="ARM" evidence="2">
    <location>
        <begin position="331"/>
        <end position="376"/>
    </location>
</feature>
<evidence type="ECO:0000256" key="1">
    <source>
        <dbReference type="ARBA" id="ARBA00022737"/>
    </source>
</evidence>
<keyword evidence="1" id="KW-0677">Repeat</keyword>
<evidence type="ECO:0000313" key="4">
    <source>
        <dbReference type="Proteomes" id="UP000001876"/>
    </source>
</evidence>
<dbReference type="OMA" id="NECKTHE"/>
<accession>C1MVY4</accession>
<evidence type="ECO:0000256" key="2">
    <source>
        <dbReference type="PROSITE-ProRule" id="PRU00259"/>
    </source>
</evidence>
<gene>
    <name evidence="3" type="ORF">MICPUCDRAFT_40627</name>
</gene>